<dbReference type="AlphaFoldDB" id="A0A3T1D0I1"/>
<dbReference type="Gene3D" id="3.40.190.10">
    <property type="entry name" value="Periplasmic binding protein-like II"/>
    <property type="match status" value="2"/>
</dbReference>
<dbReference type="Proteomes" id="UP000289856">
    <property type="component" value="Chromosome"/>
</dbReference>
<reference evidence="3 4" key="1">
    <citation type="submission" date="2019-01" db="EMBL/GenBank/DDBJ databases">
        <title>Complete genome sequence of Cohnella hallensis HS21 isolated from Korean fir (Abies koreana) rhizospheric soil.</title>
        <authorList>
            <person name="Jiang L."/>
            <person name="Kang S.W."/>
            <person name="Kim S."/>
            <person name="Jung J."/>
            <person name="Kim C.Y."/>
            <person name="Kim D.H."/>
            <person name="Kim S.W."/>
            <person name="Lee J."/>
        </authorList>
    </citation>
    <scope>NUCLEOTIDE SEQUENCE [LARGE SCALE GENOMIC DNA]</scope>
    <source>
        <strain evidence="3 4">HS21</strain>
    </source>
</reference>
<keyword evidence="4" id="KW-1185">Reference proteome</keyword>
<dbReference type="PROSITE" id="PS51257">
    <property type="entry name" value="PROKAR_LIPOPROTEIN"/>
    <property type="match status" value="1"/>
</dbReference>
<dbReference type="Pfam" id="PF13416">
    <property type="entry name" value="SBP_bac_8"/>
    <property type="match status" value="1"/>
</dbReference>
<dbReference type="EMBL" id="AP019400">
    <property type="protein sequence ID" value="BBI31617.1"/>
    <property type="molecule type" value="Genomic_DNA"/>
</dbReference>
<evidence type="ECO:0000313" key="3">
    <source>
        <dbReference type="EMBL" id="BBI31617.1"/>
    </source>
</evidence>
<sequence>MKVFNRKRLSIGLIALITAASLSACGSNNNNNGGSSSPSVEPSPSVAASPDASPSASPPAAEPITLTFFTNNSDRTVGQGKMEQQLIEQYMNENKNITINIETLSPDPQYQDKIKVYNASNKLPDIISSWGNTSFLQPLIKNGALAEINRDDLKDMGFIDAALDGFSSGGKLYGLPRNSDFFVIYYNKKIFADNGIEVPKTEAEITKAFATLKAKKIIPLAFDGREAWVSGIWFDATLQRASGTWETSHKAMDGTGSFDDPATIAAAASMQRWIDAGAFGTGFLNQDGSVARNMFGQGKAAMYMMGEWDMGMATDENFPEEVRSNMGAFSIPAIEGGKGSASDLTAWFGGGYSVSNSSAHKEEAIAFLKWMFKPDNWAKGVWQNGITFPAQKYDSFMTGNETPVQKDLSNIFNQATSYSGTVAQDKFTSVTQKIYYDSLQQLEAKKLTPEAFTKVIADAAAKSVKEAATEK</sequence>
<dbReference type="OrthoDB" id="9798191at2"/>
<evidence type="ECO:0000256" key="2">
    <source>
        <dbReference type="SAM" id="SignalP"/>
    </source>
</evidence>
<name>A0A3T1D0I1_9BACL</name>
<dbReference type="InterPro" id="IPR006059">
    <property type="entry name" value="SBP"/>
</dbReference>
<evidence type="ECO:0008006" key="5">
    <source>
        <dbReference type="Google" id="ProtNLM"/>
    </source>
</evidence>
<dbReference type="PANTHER" id="PTHR43649:SF12">
    <property type="entry name" value="DIACETYLCHITOBIOSE BINDING PROTEIN DASA"/>
    <property type="match status" value="1"/>
</dbReference>
<protein>
    <recommendedName>
        <fullName evidence="5">ABC transporter substrate-binding protein</fullName>
    </recommendedName>
</protein>
<evidence type="ECO:0000256" key="1">
    <source>
        <dbReference type="SAM" id="MobiDB-lite"/>
    </source>
</evidence>
<dbReference type="InterPro" id="IPR050490">
    <property type="entry name" value="Bact_solute-bd_prot1"/>
</dbReference>
<dbReference type="SUPFAM" id="SSF53850">
    <property type="entry name" value="Periplasmic binding protein-like II"/>
    <property type="match status" value="1"/>
</dbReference>
<organism evidence="3 4">
    <name type="scientific">Cohnella abietis</name>
    <dbReference type="NCBI Taxonomy" id="2507935"/>
    <lineage>
        <taxon>Bacteria</taxon>
        <taxon>Bacillati</taxon>
        <taxon>Bacillota</taxon>
        <taxon>Bacilli</taxon>
        <taxon>Bacillales</taxon>
        <taxon>Paenibacillaceae</taxon>
        <taxon>Cohnella</taxon>
    </lineage>
</organism>
<accession>A0A3T1D0I1</accession>
<evidence type="ECO:0000313" key="4">
    <source>
        <dbReference type="Proteomes" id="UP000289856"/>
    </source>
</evidence>
<feature type="chain" id="PRO_5038777274" description="ABC transporter substrate-binding protein" evidence="2">
    <location>
        <begin position="25"/>
        <end position="471"/>
    </location>
</feature>
<proteinExistence type="predicted"/>
<keyword evidence="2" id="KW-0732">Signal</keyword>
<feature type="signal peptide" evidence="2">
    <location>
        <begin position="1"/>
        <end position="24"/>
    </location>
</feature>
<gene>
    <name evidence="3" type="ORF">KCTCHS21_10160</name>
</gene>
<feature type="compositionally biased region" description="Low complexity" evidence="1">
    <location>
        <begin position="31"/>
        <end position="55"/>
    </location>
</feature>
<dbReference type="PANTHER" id="PTHR43649">
    <property type="entry name" value="ARABINOSE-BINDING PROTEIN-RELATED"/>
    <property type="match status" value="1"/>
</dbReference>
<dbReference type="KEGG" id="cohn:KCTCHS21_10160"/>
<dbReference type="RefSeq" id="WP_130605548.1">
    <property type="nucleotide sequence ID" value="NZ_AP019400.1"/>
</dbReference>
<feature type="region of interest" description="Disordered" evidence="1">
    <location>
        <begin position="31"/>
        <end position="62"/>
    </location>
</feature>